<dbReference type="InterPro" id="IPR052797">
    <property type="entry name" value="RegFact_GeneExpr_CellDeath"/>
</dbReference>
<reference evidence="1" key="1">
    <citation type="submission" date="2020-11" db="EMBL/GenBank/DDBJ databases">
        <authorList>
            <person name="Tran Van P."/>
        </authorList>
    </citation>
    <scope>NUCLEOTIDE SEQUENCE</scope>
</reference>
<protein>
    <submittedName>
        <fullName evidence="1">Uncharacterized protein</fullName>
    </submittedName>
</protein>
<sequence length="701" mass="80851">MSEVVPYSKSPARLETSVMLGWSYQALQGCPLATTELLTGTGREFNKWKTEVEIETKSSYVKNFGAYQCRGDKSKSFFKSLFRCHRQGTYVDKVGEQRKHKFKSQGSNKIGSGCSSFIEMIHDGQNINVTYYKTHCGHSSTLERVMLTKEDRIRIAGLIESGITLQHILDKICVSATEENFQRIHMITKKDLENICREFSLHTEKQNTGDATNVDVWVDGMNSLSKEENPVVFYKARGTCDMNNILSVDDFCLVIMTSFQKNMLENHLEACQLQENDARSIEQGLDGLLYLIRNAGLTEEITLQPKELSSKRKQEQETLHTTKWIRSNTDQRIPKPNFRDTHQAALSPKEQQERINEISRFLLPLLDHIHFLLTNVLHHSLSLVLQLNHFILQPELLLLHIERVYQSPLQKKSVKHRLDSQSMFYSLWTLRLSAPAPTLHPTHHCMELAFGWTGNKLILHPTEIRISISPSSAVELNTSALANYATEAEFHKWKTEVEKETKSSYDILEKQIMPEIFMSADDAALYEAWENIMGTAERQLLCTWDVDRNWQITLKSMISNKEKRVLVYQMLRSVLQETDKETFEKLMKVFMEELEEDNDLNDFHWYFSEHYASRQQLWAQCYRTGTDINNKDLAAGCLCGMRGKELLVSRWQELAALLNTLGPHKSVTQWQKVWTDLKYKVGGRAAALRAGHFQKGNRPKN</sequence>
<organism evidence="1">
    <name type="scientific">Timema cristinae</name>
    <name type="common">Walking stick</name>
    <dbReference type="NCBI Taxonomy" id="61476"/>
    <lineage>
        <taxon>Eukaryota</taxon>
        <taxon>Metazoa</taxon>
        <taxon>Ecdysozoa</taxon>
        <taxon>Arthropoda</taxon>
        <taxon>Hexapoda</taxon>
        <taxon>Insecta</taxon>
        <taxon>Pterygota</taxon>
        <taxon>Neoptera</taxon>
        <taxon>Polyneoptera</taxon>
        <taxon>Phasmatodea</taxon>
        <taxon>Timematodea</taxon>
        <taxon>Timematoidea</taxon>
        <taxon>Timematidae</taxon>
        <taxon>Timema</taxon>
    </lineage>
</organism>
<dbReference type="PANTHER" id="PTHR33936">
    <property type="entry name" value="PROTEIN CBG17840"/>
    <property type="match status" value="1"/>
</dbReference>
<dbReference type="AlphaFoldDB" id="A0A7R9CEP0"/>
<accession>A0A7R9CEP0</accession>
<name>A0A7R9CEP0_TIMCR</name>
<proteinExistence type="predicted"/>
<evidence type="ECO:0000313" key="1">
    <source>
        <dbReference type="EMBL" id="CAD7393912.1"/>
    </source>
</evidence>
<dbReference type="EMBL" id="OC316823">
    <property type="protein sequence ID" value="CAD7393912.1"/>
    <property type="molecule type" value="Genomic_DNA"/>
</dbReference>
<gene>
    <name evidence="1" type="ORF">TCEB3V08_LOCUS1864</name>
</gene>
<dbReference type="PANTHER" id="PTHR33936:SF24">
    <property type="entry name" value="C2H2-TYPE DOMAIN-CONTAINING PROTEIN"/>
    <property type="match status" value="1"/>
</dbReference>